<dbReference type="GO" id="GO:0005886">
    <property type="term" value="C:plasma membrane"/>
    <property type="evidence" value="ECO:0007669"/>
    <property type="project" value="UniProtKB-SubCell"/>
</dbReference>
<dbReference type="InterPro" id="IPR010899">
    <property type="entry name" value="UPF0344"/>
</dbReference>
<gene>
    <name evidence="6" type="ORF">IEO70_18385</name>
</gene>
<feature type="transmembrane region" description="Helical" evidence="5">
    <location>
        <begin position="36"/>
        <end position="58"/>
    </location>
</feature>
<evidence type="ECO:0000256" key="5">
    <source>
        <dbReference type="HAMAP-Rule" id="MF_01536"/>
    </source>
</evidence>
<dbReference type="HAMAP" id="MF_01536">
    <property type="entry name" value="UPF0344"/>
    <property type="match status" value="1"/>
</dbReference>
<accession>A0A927CZ00</accession>
<sequence>MSHMHITSWVAAIVLLFVAMSMLKKGNQSNYKMMHMILRVVYLMIIGTGVMMILSIDSFSNLSAGLKGEYISKVVLGVVIIGLMEMTLGKMSKGKSAKGLLIGMAVVFVLTVTLGLRLPIGF</sequence>
<keyword evidence="7" id="KW-1185">Reference proteome</keyword>
<evidence type="ECO:0000256" key="3">
    <source>
        <dbReference type="ARBA" id="ARBA00022989"/>
    </source>
</evidence>
<keyword evidence="4 5" id="KW-0472">Membrane</keyword>
<dbReference type="Pfam" id="PF07457">
    <property type="entry name" value="DUF1516"/>
    <property type="match status" value="1"/>
</dbReference>
<evidence type="ECO:0000256" key="4">
    <source>
        <dbReference type="ARBA" id="ARBA00023136"/>
    </source>
</evidence>
<feature type="transmembrane region" description="Helical" evidence="5">
    <location>
        <begin position="6"/>
        <end position="24"/>
    </location>
</feature>
<comment type="similarity">
    <text evidence="5">Belongs to the UPF0344 family.</text>
</comment>
<dbReference type="RefSeq" id="WP_190999831.1">
    <property type="nucleotide sequence ID" value="NZ_JACXSI010000066.1"/>
</dbReference>
<keyword evidence="3 5" id="KW-1133">Transmembrane helix</keyword>
<evidence type="ECO:0000256" key="2">
    <source>
        <dbReference type="ARBA" id="ARBA00022692"/>
    </source>
</evidence>
<keyword evidence="1 5" id="KW-1003">Cell membrane</keyword>
<evidence type="ECO:0000256" key="1">
    <source>
        <dbReference type="ARBA" id="ARBA00022475"/>
    </source>
</evidence>
<dbReference type="AlphaFoldDB" id="A0A927CZ00"/>
<dbReference type="EMBL" id="JACXSI010000066">
    <property type="protein sequence ID" value="MBD3110298.1"/>
    <property type="molecule type" value="Genomic_DNA"/>
</dbReference>
<evidence type="ECO:0000313" key="7">
    <source>
        <dbReference type="Proteomes" id="UP000602076"/>
    </source>
</evidence>
<reference evidence="6" key="1">
    <citation type="submission" date="2020-09" db="EMBL/GenBank/DDBJ databases">
        <title>Bacillus faecalis sp. nov., a moderately halophilic bacterium isolated from cow faeces.</title>
        <authorList>
            <person name="Jiang L."/>
            <person name="Lee J."/>
        </authorList>
    </citation>
    <scope>NUCLEOTIDE SEQUENCE</scope>
    <source>
        <strain evidence="6">AGMB 02131</strain>
    </source>
</reference>
<feature type="transmembrane region" description="Helical" evidence="5">
    <location>
        <begin position="100"/>
        <end position="120"/>
    </location>
</feature>
<keyword evidence="2 5" id="KW-0812">Transmembrane</keyword>
<comment type="caution">
    <text evidence="6">The sequence shown here is derived from an EMBL/GenBank/DDBJ whole genome shotgun (WGS) entry which is preliminary data.</text>
</comment>
<proteinExistence type="inferred from homology"/>
<name>A0A927CZ00_9BACI</name>
<dbReference type="Proteomes" id="UP000602076">
    <property type="component" value="Unassembled WGS sequence"/>
</dbReference>
<feature type="transmembrane region" description="Helical" evidence="5">
    <location>
        <begin position="70"/>
        <end position="88"/>
    </location>
</feature>
<organism evidence="6 7">
    <name type="scientific">Peribacillus faecalis</name>
    <dbReference type="NCBI Taxonomy" id="2772559"/>
    <lineage>
        <taxon>Bacteria</taxon>
        <taxon>Bacillati</taxon>
        <taxon>Bacillota</taxon>
        <taxon>Bacilli</taxon>
        <taxon>Bacillales</taxon>
        <taxon>Bacillaceae</taxon>
        <taxon>Peribacillus</taxon>
    </lineage>
</organism>
<comment type="subcellular location">
    <subcellularLocation>
        <location evidence="5">Cell membrane</location>
        <topology evidence="5">Multi-pass membrane protein</topology>
    </subcellularLocation>
</comment>
<evidence type="ECO:0000313" key="6">
    <source>
        <dbReference type="EMBL" id="MBD3110298.1"/>
    </source>
</evidence>
<protein>
    <recommendedName>
        <fullName evidence="5">UPF0344 protein IEO70_18385</fullName>
    </recommendedName>
</protein>